<name>A0A9X1NC29_9ACTN</name>
<protein>
    <submittedName>
        <fullName evidence="2">Uncharacterized protein</fullName>
    </submittedName>
</protein>
<comment type="caution">
    <text evidence="2">The sequence shown here is derived from an EMBL/GenBank/DDBJ whole genome shotgun (WGS) entry which is preliminary data.</text>
</comment>
<organism evidence="2 3">
    <name type="scientific">Kineosporia babensis</name>
    <dbReference type="NCBI Taxonomy" id="499548"/>
    <lineage>
        <taxon>Bacteria</taxon>
        <taxon>Bacillati</taxon>
        <taxon>Actinomycetota</taxon>
        <taxon>Actinomycetes</taxon>
        <taxon>Kineosporiales</taxon>
        <taxon>Kineosporiaceae</taxon>
        <taxon>Kineosporia</taxon>
    </lineage>
</organism>
<evidence type="ECO:0000256" key="1">
    <source>
        <dbReference type="SAM" id="MobiDB-lite"/>
    </source>
</evidence>
<proteinExistence type="predicted"/>
<sequence>MTERIEHDPDSLARKIPMLVQARNLQAQTAQNLKSDMGRYGDLLDGGTATDELSQNVMKVVENAVTVGTSVLEALSEAIGSHAEGVNNAKTVRDNAGENATTAGDFMAPGSGGTVGRH</sequence>
<accession>A0A9X1NC29</accession>
<dbReference type="EMBL" id="JAJOMB010000002">
    <property type="protein sequence ID" value="MCD5310308.1"/>
    <property type="molecule type" value="Genomic_DNA"/>
</dbReference>
<gene>
    <name evidence="2" type="ORF">LR394_05325</name>
</gene>
<evidence type="ECO:0000313" key="2">
    <source>
        <dbReference type="EMBL" id="MCD5310308.1"/>
    </source>
</evidence>
<keyword evidence="3" id="KW-1185">Reference proteome</keyword>
<dbReference type="AlphaFoldDB" id="A0A9X1NC29"/>
<dbReference type="Proteomes" id="UP001138997">
    <property type="component" value="Unassembled WGS sequence"/>
</dbReference>
<evidence type="ECO:0000313" key="3">
    <source>
        <dbReference type="Proteomes" id="UP001138997"/>
    </source>
</evidence>
<reference evidence="2" key="1">
    <citation type="submission" date="2021-11" db="EMBL/GenBank/DDBJ databases">
        <title>Streptomyces corallinus and Kineosporia corallina sp. nov., two new coral-derived marine actinobacteria.</title>
        <authorList>
            <person name="Buangrab K."/>
            <person name="Sutthacheep M."/>
            <person name="Yeemin T."/>
            <person name="Harunari E."/>
            <person name="Igarashi Y."/>
            <person name="Sripreechasak P."/>
            <person name="Kanchanasin P."/>
            <person name="Tanasupawat S."/>
            <person name="Phongsopitanun W."/>
        </authorList>
    </citation>
    <scope>NUCLEOTIDE SEQUENCE</scope>
    <source>
        <strain evidence="2">JCM 31032</strain>
    </source>
</reference>
<dbReference type="RefSeq" id="WP_231439233.1">
    <property type="nucleotide sequence ID" value="NZ_JAJOMB010000002.1"/>
</dbReference>
<feature type="region of interest" description="Disordered" evidence="1">
    <location>
        <begin position="97"/>
        <end position="118"/>
    </location>
</feature>